<sequence length="58" mass="6659">MSDRNEGPTMGSTIGRSKTKIWIWPKKKQGYGYHDRSPSIKNISLDIYTSYKIGESYS</sequence>
<dbReference type="Proteomes" id="UP001291623">
    <property type="component" value="Unassembled WGS sequence"/>
</dbReference>
<reference evidence="1" key="1">
    <citation type="submission" date="2023-12" db="EMBL/GenBank/DDBJ databases">
        <title>Genome assembly of Anisodus tanguticus.</title>
        <authorList>
            <person name="Wang Y.-J."/>
        </authorList>
    </citation>
    <scope>NUCLEOTIDE SEQUENCE</scope>
    <source>
        <strain evidence="1">KB-2021</strain>
        <tissue evidence="1">Leaf</tissue>
    </source>
</reference>
<keyword evidence="2" id="KW-1185">Reference proteome</keyword>
<organism evidence="1 2">
    <name type="scientific">Anisodus tanguticus</name>
    <dbReference type="NCBI Taxonomy" id="243964"/>
    <lineage>
        <taxon>Eukaryota</taxon>
        <taxon>Viridiplantae</taxon>
        <taxon>Streptophyta</taxon>
        <taxon>Embryophyta</taxon>
        <taxon>Tracheophyta</taxon>
        <taxon>Spermatophyta</taxon>
        <taxon>Magnoliopsida</taxon>
        <taxon>eudicotyledons</taxon>
        <taxon>Gunneridae</taxon>
        <taxon>Pentapetalae</taxon>
        <taxon>asterids</taxon>
        <taxon>lamiids</taxon>
        <taxon>Solanales</taxon>
        <taxon>Solanaceae</taxon>
        <taxon>Solanoideae</taxon>
        <taxon>Hyoscyameae</taxon>
        <taxon>Anisodus</taxon>
    </lineage>
</organism>
<gene>
    <name evidence="1" type="ORF">RND71_019146</name>
</gene>
<protein>
    <submittedName>
        <fullName evidence="1">Uncharacterized protein</fullName>
    </submittedName>
</protein>
<accession>A0AAE1RWY9</accession>
<dbReference type="AlphaFoldDB" id="A0AAE1RWY9"/>
<evidence type="ECO:0000313" key="1">
    <source>
        <dbReference type="EMBL" id="KAK4360194.1"/>
    </source>
</evidence>
<proteinExistence type="predicted"/>
<comment type="caution">
    <text evidence="1">The sequence shown here is derived from an EMBL/GenBank/DDBJ whole genome shotgun (WGS) entry which is preliminary data.</text>
</comment>
<name>A0AAE1RWY9_9SOLA</name>
<evidence type="ECO:0000313" key="2">
    <source>
        <dbReference type="Proteomes" id="UP001291623"/>
    </source>
</evidence>
<dbReference type="EMBL" id="JAVYJV010000010">
    <property type="protein sequence ID" value="KAK4360194.1"/>
    <property type="molecule type" value="Genomic_DNA"/>
</dbReference>